<dbReference type="Gene3D" id="3.30.300.30">
    <property type="match status" value="1"/>
</dbReference>
<dbReference type="Pfam" id="PF00550">
    <property type="entry name" value="PP-binding"/>
    <property type="match status" value="1"/>
</dbReference>
<name>A0AAJ6YNY3_9HYME</name>
<evidence type="ECO:0000256" key="2">
    <source>
        <dbReference type="ARBA" id="ARBA00022553"/>
    </source>
</evidence>
<dbReference type="SUPFAM" id="SSF47336">
    <property type="entry name" value="ACP-like"/>
    <property type="match status" value="1"/>
</dbReference>
<dbReference type="GeneID" id="105365160"/>
<dbReference type="InterPro" id="IPR020845">
    <property type="entry name" value="AMP-binding_CS"/>
</dbReference>
<protein>
    <submittedName>
        <fullName evidence="6">N-(5-amino-5-carboxypentanoyl)-L-cysteinyl-D- valine synthase</fullName>
    </submittedName>
</protein>
<dbReference type="InterPro" id="IPR036736">
    <property type="entry name" value="ACP-like_sf"/>
</dbReference>
<dbReference type="PANTHER" id="PTHR44845">
    <property type="entry name" value="CARRIER DOMAIN-CONTAINING PROTEIN"/>
    <property type="match status" value="1"/>
</dbReference>
<organism evidence="5 6">
    <name type="scientific">Ceratosolen solmsi marchali</name>
    <dbReference type="NCBI Taxonomy" id="326594"/>
    <lineage>
        <taxon>Eukaryota</taxon>
        <taxon>Metazoa</taxon>
        <taxon>Ecdysozoa</taxon>
        <taxon>Arthropoda</taxon>
        <taxon>Hexapoda</taxon>
        <taxon>Insecta</taxon>
        <taxon>Pterygota</taxon>
        <taxon>Neoptera</taxon>
        <taxon>Endopterygota</taxon>
        <taxon>Hymenoptera</taxon>
        <taxon>Apocrita</taxon>
        <taxon>Proctotrupomorpha</taxon>
        <taxon>Chalcidoidea</taxon>
        <taxon>Agaonidae</taxon>
        <taxon>Agaoninae</taxon>
        <taxon>Ceratosolen</taxon>
    </lineage>
</organism>
<evidence type="ECO:0000259" key="4">
    <source>
        <dbReference type="Pfam" id="PF00550"/>
    </source>
</evidence>
<feature type="domain" description="AMP-dependent synthetase/ligase" evidence="3">
    <location>
        <begin position="29"/>
        <end position="389"/>
    </location>
</feature>
<gene>
    <name evidence="6" type="primary">LOC105365160</name>
</gene>
<keyword evidence="5" id="KW-1185">Reference proteome</keyword>
<dbReference type="PANTHER" id="PTHR44845:SF6">
    <property type="entry name" value="BETA-ALANINE-ACTIVATING ENZYME"/>
    <property type="match status" value="1"/>
</dbReference>
<dbReference type="InterPro" id="IPR000873">
    <property type="entry name" value="AMP-dep_synth/lig_dom"/>
</dbReference>
<dbReference type="SUPFAM" id="SSF56801">
    <property type="entry name" value="Acetyl-CoA synthetase-like"/>
    <property type="match status" value="1"/>
</dbReference>
<keyword evidence="1" id="KW-0596">Phosphopantetheine</keyword>
<sequence length="855" mass="98560">MEYCIAQSIFKGKLSSDHEVEFLTIFNDIVKKHKTKTAILYEDDLNTKFISFEEMDIMSNRMARVFQRYSDRNKSEYKIIGVSLKPSEYLPVILLAIMKAGLAYLPIDTELPEDRLTHILEDSQPLMCIVEVTADISIYNNVLLFTDKQIILESENESGVIEIDNDESKIAIILYTSGSTGTPKGVKLQYSALMNRLTWQWKTLPYKQDEDYCIFKTALTFVDSVCEIWGPLLQGRTLTVIPKYVTKDPEKFVIILNKYKIQRIVLVPSLLKSFLMYLNFQQDKDCLKSLKLWICSGETLSPSLVQEFFIWFSKQNKVIANLYGSTEIMGDVTFYLITENDPYIYESKMPIGKPIDNNIVYIVNEDLCLLSHGEIGELLISGKNLANGYIHDNNSQKFINNPFSLEQGFSRIFRTGDYAKIENNHIFYEGRRDNQIKIRGHRIDITEIEKAVLKLSIVKNAVVLSSNVSESEQILLCFLVLNDKNLNTEIKEIKSILSKILLSYMIPEIIILDNIPLLINGKTDRQKLLEVYRTSHKFSESKICHYDYTDVSKEDLTKATILFKIIDSVLNLKNKNYLNIHSNFYELGGNSLNSVYTVLKLREKGLHIGITDFITATSMKSILDKIKVGNSTEIVEDVTDMNECVLEMLNESHKEDVINMITESFFRKADLERWLLPEIKKEDYFYLLQELWTPLVEANFSFILKSSSSNKILCVALNFDAREEPEVCIQSKLNIIFDFLEYLEKPIREKLPEGKNKIFHTFMMATNDNLNAAENVFLMRLMEQKCLEIAEKNNFVGIFTTNTSPLTQQLGTDVFKYEIMLDYQVNQYITPEGLKPFGKASNDQRAVVSWKKIGF</sequence>
<dbReference type="Gene3D" id="1.10.1200.10">
    <property type="entry name" value="ACP-like"/>
    <property type="match status" value="1"/>
</dbReference>
<evidence type="ECO:0000259" key="3">
    <source>
        <dbReference type="Pfam" id="PF00501"/>
    </source>
</evidence>
<evidence type="ECO:0000256" key="1">
    <source>
        <dbReference type="ARBA" id="ARBA00022450"/>
    </source>
</evidence>
<keyword evidence="2" id="KW-0597">Phosphoprotein</keyword>
<dbReference type="KEGG" id="csol:105365160"/>
<reference evidence="6" key="1">
    <citation type="submission" date="2025-08" db="UniProtKB">
        <authorList>
            <consortium name="RefSeq"/>
        </authorList>
    </citation>
    <scope>IDENTIFICATION</scope>
</reference>
<dbReference type="AlphaFoldDB" id="A0AAJ6YNY3"/>
<dbReference type="Gene3D" id="3.40.50.12780">
    <property type="entry name" value="N-terminal domain of ligase-like"/>
    <property type="match status" value="1"/>
</dbReference>
<dbReference type="RefSeq" id="XP_011501560.1">
    <property type="nucleotide sequence ID" value="XM_011503258.1"/>
</dbReference>
<dbReference type="CTD" id="42521"/>
<dbReference type="CDD" id="cd05930">
    <property type="entry name" value="A_NRPS"/>
    <property type="match status" value="1"/>
</dbReference>
<dbReference type="InterPro" id="IPR045851">
    <property type="entry name" value="AMP-bd_C_sf"/>
</dbReference>
<dbReference type="Gene3D" id="3.40.630.30">
    <property type="match status" value="1"/>
</dbReference>
<evidence type="ECO:0000313" key="5">
    <source>
        <dbReference type="Proteomes" id="UP000695007"/>
    </source>
</evidence>
<dbReference type="PROSITE" id="PS00455">
    <property type="entry name" value="AMP_BINDING"/>
    <property type="match status" value="1"/>
</dbReference>
<accession>A0AAJ6YNY3</accession>
<feature type="domain" description="Carrier" evidence="4">
    <location>
        <begin position="564"/>
        <end position="624"/>
    </location>
</feature>
<dbReference type="Proteomes" id="UP000695007">
    <property type="component" value="Unplaced"/>
</dbReference>
<proteinExistence type="predicted"/>
<dbReference type="Pfam" id="PF00501">
    <property type="entry name" value="AMP-binding"/>
    <property type="match status" value="1"/>
</dbReference>
<evidence type="ECO:0000313" key="6">
    <source>
        <dbReference type="RefSeq" id="XP_011501560.1"/>
    </source>
</evidence>
<dbReference type="InterPro" id="IPR009081">
    <property type="entry name" value="PP-bd_ACP"/>
</dbReference>
<dbReference type="InterPro" id="IPR042099">
    <property type="entry name" value="ANL_N_sf"/>
</dbReference>